<dbReference type="OrthoDB" id="7778116at2"/>
<evidence type="ECO:0000313" key="2">
    <source>
        <dbReference type="EMBL" id="ANP35948.1"/>
    </source>
</evidence>
<dbReference type="PATRIC" id="fig|60890.4.peg.999"/>
<accession>A0A1B0ZPA9</accession>
<gene>
    <name evidence="2" type="ORF">JL2886_01026</name>
</gene>
<sequence length="193" mass="21615">MDMKEQAAGEKRVQVHLIDRLVRLGLVKPSGMTVAQFDVMLEEVRGKLAYMTELNLQALAEHVGNLAGGKNRDRFPIAAKILKWAADIQPPTDDASPLLRAVFAGELGRAAMAEDFGPELLVHVRRSRAWPKGHDMRFIRERAADARRRIAMIEENEGRGRSPSDEDERLRAGRARAAEKCRQIVRLVSEGVQ</sequence>
<organism evidence="2 3">
    <name type="scientific">Phaeobacter gallaeciensis</name>
    <dbReference type="NCBI Taxonomy" id="60890"/>
    <lineage>
        <taxon>Bacteria</taxon>
        <taxon>Pseudomonadati</taxon>
        <taxon>Pseudomonadota</taxon>
        <taxon>Alphaproteobacteria</taxon>
        <taxon>Rhodobacterales</taxon>
        <taxon>Roseobacteraceae</taxon>
        <taxon>Phaeobacter</taxon>
    </lineage>
</organism>
<dbReference type="Proteomes" id="UP000092565">
    <property type="component" value="Chromosome"/>
</dbReference>
<protein>
    <submittedName>
        <fullName evidence="2">Uncharacterized protein</fullName>
    </submittedName>
</protein>
<dbReference type="AlphaFoldDB" id="A0A1B0ZPA9"/>
<evidence type="ECO:0000313" key="3">
    <source>
        <dbReference type="Proteomes" id="UP000092565"/>
    </source>
</evidence>
<reference evidence="2 3" key="1">
    <citation type="submission" date="2016-04" db="EMBL/GenBank/DDBJ databases">
        <authorList>
            <person name="Evans L.H."/>
            <person name="Alamgir A."/>
            <person name="Owens N."/>
            <person name="Weber N.D."/>
            <person name="Virtaneva K."/>
            <person name="Barbian K."/>
            <person name="Babar A."/>
            <person name="Rosenke K."/>
        </authorList>
    </citation>
    <scope>NUCLEOTIDE SEQUENCE [LARGE SCALE GENOMIC DNA]</scope>
    <source>
        <strain evidence="2 3">JL2886</strain>
    </source>
</reference>
<dbReference type="RefSeq" id="WP_065271003.1">
    <property type="nucleotide sequence ID" value="NZ_CP015124.1"/>
</dbReference>
<keyword evidence="3" id="KW-1185">Reference proteome</keyword>
<feature type="region of interest" description="Disordered" evidence="1">
    <location>
        <begin position="154"/>
        <end position="173"/>
    </location>
</feature>
<evidence type="ECO:0000256" key="1">
    <source>
        <dbReference type="SAM" id="MobiDB-lite"/>
    </source>
</evidence>
<name>A0A1B0ZPA9_9RHOB</name>
<dbReference type="EMBL" id="CP015124">
    <property type="protein sequence ID" value="ANP35948.1"/>
    <property type="molecule type" value="Genomic_DNA"/>
</dbReference>
<proteinExistence type="predicted"/>